<keyword evidence="2 5" id="KW-0285">Flavoprotein</keyword>
<evidence type="ECO:0000256" key="5">
    <source>
        <dbReference type="PIRNR" id="PIRNR005426"/>
    </source>
</evidence>
<evidence type="ECO:0000256" key="2">
    <source>
        <dbReference type="ARBA" id="ARBA00022630"/>
    </source>
</evidence>
<keyword evidence="4 5" id="KW-0560">Oxidoreductase</keyword>
<protein>
    <submittedName>
        <fullName evidence="7">NADPH-dependent oxidoreductase</fullName>
    </submittedName>
</protein>
<proteinExistence type="inferred from homology"/>
<dbReference type="PANTHER" id="PTHR43425:SF2">
    <property type="entry name" value="OXYGEN-INSENSITIVE NADPH NITROREDUCTASE"/>
    <property type="match status" value="1"/>
</dbReference>
<evidence type="ECO:0000256" key="4">
    <source>
        <dbReference type="ARBA" id="ARBA00023002"/>
    </source>
</evidence>
<comment type="caution">
    <text evidence="7">The sequence shown here is derived from an EMBL/GenBank/DDBJ whole genome shotgun (WGS) entry which is preliminary data.</text>
</comment>
<evidence type="ECO:0000313" key="8">
    <source>
        <dbReference type="Proteomes" id="UP000264036"/>
    </source>
</evidence>
<dbReference type="InterPro" id="IPR016446">
    <property type="entry name" value="Flavin_OxRdtase_Frp"/>
</dbReference>
<accession>A0A356LB57</accession>
<dbReference type="InterPro" id="IPR029479">
    <property type="entry name" value="Nitroreductase"/>
</dbReference>
<keyword evidence="5" id="KW-0521">NADP</keyword>
<dbReference type="PANTHER" id="PTHR43425">
    <property type="entry name" value="OXYGEN-INSENSITIVE NADPH NITROREDUCTASE"/>
    <property type="match status" value="1"/>
</dbReference>
<comment type="similarity">
    <text evidence="1 5">Belongs to the flavin oxidoreductase frp family.</text>
</comment>
<gene>
    <name evidence="7" type="ORF">DD666_01905</name>
</gene>
<evidence type="ECO:0000256" key="3">
    <source>
        <dbReference type="ARBA" id="ARBA00022643"/>
    </source>
</evidence>
<dbReference type="GO" id="GO:0016491">
    <property type="term" value="F:oxidoreductase activity"/>
    <property type="evidence" value="ECO:0007669"/>
    <property type="project" value="UniProtKB-UniRule"/>
</dbReference>
<dbReference type="Gene3D" id="3.40.109.10">
    <property type="entry name" value="NADH Oxidase"/>
    <property type="match status" value="1"/>
</dbReference>
<reference evidence="7 8" key="1">
    <citation type="journal article" date="2018" name="Nat. Biotechnol.">
        <title>A standardized bacterial taxonomy based on genome phylogeny substantially revises the tree of life.</title>
        <authorList>
            <person name="Parks D.H."/>
            <person name="Chuvochina M."/>
            <person name="Waite D.W."/>
            <person name="Rinke C."/>
            <person name="Skarshewski A."/>
            <person name="Chaumeil P.A."/>
            <person name="Hugenholtz P."/>
        </authorList>
    </citation>
    <scope>NUCLEOTIDE SEQUENCE [LARGE SCALE GENOMIC DNA]</scope>
    <source>
        <strain evidence="7">UBA10707</strain>
    </source>
</reference>
<name>A0A356LB57_9BURK</name>
<dbReference type="InterPro" id="IPR000415">
    <property type="entry name" value="Nitroreductase-like"/>
</dbReference>
<dbReference type="PIRSF" id="PIRSF005426">
    <property type="entry name" value="Frp"/>
    <property type="match status" value="1"/>
</dbReference>
<evidence type="ECO:0000313" key="7">
    <source>
        <dbReference type="EMBL" id="HBP28154.1"/>
    </source>
</evidence>
<feature type="domain" description="Nitroreductase" evidence="6">
    <location>
        <begin position="24"/>
        <end position="178"/>
    </location>
</feature>
<sequence>MHARYQQAAFIPDELNATIETLFNHRSVRAYTDEALKPGTLQLLVAAAQSASTSSNLQTWSVVAVQDPARKDRLAQLAGNQEHIRRCPLYLVWVADLARLKTLGVKRGVAHDGLTYMEAFLVAAIDSALAAQNAAVAAESMGLGVVYIGGMRNQPEEVAKELGLPDYAFATFGMCIGYPDPAKPASIKPRLPQSAVLHKETYDASALDDATQSYNATMAEFYKAQGMKNDAAWDMHSLNRLRGPQALTGRHRLVEALNNLGFELR</sequence>
<dbReference type="Proteomes" id="UP000264036">
    <property type="component" value="Unassembled WGS sequence"/>
</dbReference>
<evidence type="ECO:0000259" key="6">
    <source>
        <dbReference type="Pfam" id="PF00881"/>
    </source>
</evidence>
<organism evidence="7 8">
    <name type="scientific">Advenella kashmirensis</name>
    <dbReference type="NCBI Taxonomy" id="310575"/>
    <lineage>
        <taxon>Bacteria</taxon>
        <taxon>Pseudomonadati</taxon>
        <taxon>Pseudomonadota</taxon>
        <taxon>Betaproteobacteria</taxon>
        <taxon>Burkholderiales</taxon>
        <taxon>Alcaligenaceae</taxon>
    </lineage>
</organism>
<evidence type="ECO:0000256" key="1">
    <source>
        <dbReference type="ARBA" id="ARBA00008366"/>
    </source>
</evidence>
<dbReference type="SUPFAM" id="SSF55469">
    <property type="entry name" value="FMN-dependent nitroreductase-like"/>
    <property type="match status" value="1"/>
</dbReference>
<dbReference type="EMBL" id="DOEK01000004">
    <property type="protein sequence ID" value="HBP28154.1"/>
    <property type="molecule type" value="Genomic_DNA"/>
</dbReference>
<dbReference type="Pfam" id="PF00881">
    <property type="entry name" value="Nitroreductase"/>
    <property type="match status" value="1"/>
</dbReference>
<dbReference type="AlphaFoldDB" id="A0A356LB57"/>
<dbReference type="CDD" id="cd02146">
    <property type="entry name" value="NfsA-like"/>
    <property type="match status" value="1"/>
</dbReference>
<keyword evidence="3 5" id="KW-0288">FMN</keyword>